<feature type="domain" description="B12-binding" evidence="1">
    <location>
        <begin position="145"/>
        <end position="272"/>
    </location>
</feature>
<proteinExistence type="predicted"/>
<evidence type="ECO:0000313" key="2">
    <source>
        <dbReference type="EMBL" id="MDQ0442779.1"/>
    </source>
</evidence>
<sequence>MDDLLHLGADAYTDSGCDCSGSVDSEFGALAWLVESEILPRLMLVHRGPSRPVLAPPIQDPEALVGLLLAPGSFDLDRAVDRLTTGALSLDRLLLDLLAPAARRLGTMWEDDTCDFLVVTEGLGRLQALARRLCATLEKAASPSGRRILLMPCPGEIHVFGLSLLASFFREAGWDVTILNSTGADPASVVTIDWFDVVGVSVSCDVHAPALKALLPALRRASQNPSLFVMVGGPYFTWSGASASEVGADAYAPDAWSAPDLAEAMLDRPALAC</sequence>
<dbReference type="Gene3D" id="3.40.50.280">
    <property type="entry name" value="Cobalamin-binding domain"/>
    <property type="match status" value="1"/>
</dbReference>
<gene>
    <name evidence="2" type="ORF">QO016_002276</name>
</gene>
<evidence type="ECO:0000313" key="3">
    <source>
        <dbReference type="Proteomes" id="UP001236369"/>
    </source>
</evidence>
<evidence type="ECO:0000259" key="1">
    <source>
        <dbReference type="PROSITE" id="PS51332"/>
    </source>
</evidence>
<dbReference type="PROSITE" id="PS51332">
    <property type="entry name" value="B12_BINDING"/>
    <property type="match status" value="1"/>
</dbReference>
<dbReference type="Pfam" id="PF02310">
    <property type="entry name" value="B12-binding"/>
    <property type="match status" value="1"/>
</dbReference>
<protein>
    <submittedName>
        <fullName evidence="2">Methanogenic corrinoid protein MtbC1</fullName>
    </submittedName>
</protein>
<dbReference type="EMBL" id="JAUSVV010000004">
    <property type="protein sequence ID" value="MDQ0442779.1"/>
    <property type="molecule type" value="Genomic_DNA"/>
</dbReference>
<comment type="caution">
    <text evidence="2">The sequence shown here is derived from an EMBL/GenBank/DDBJ whole genome shotgun (WGS) entry which is preliminary data.</text>
</comment>
<dbReference type="CDD" id="cd02065">
    <property type="entry name" value="B12-binding_like"/>
    <property type="match status" value="1"/>
</dbReference>
<name>A0ABU0HKD7_9HYPH</name>
<dbReference type="InterPro" id="IPR006158">
    <property type="entry name" value="Cobalamin-bd"/>
</dbReference>
<dbReference type="InterPro" id="IPR036724">
    <property type="entry name" value="Cobalamin-bd_sf"/>
</dbReference>
<accession>A0ABU0HKD7</accession>
<keyword evidence="3" id="KW-1185">Reference proteome</keyword>
<dbReference type="RefSeq" id="WP_238247865.1">
    <property type="nucleotide sequence ID" value="NZ_BPQX01000014.1"/>
</dbReference>
<reference evidence="2 3" key="1">
    <citation type="submission" date="2023-07" db="EMBL/GenBank/DDBJ databases">
        <title>Genomic Encyclopedia of Type Strains, Phase IV (KMG-IV): sequencing the most valuable type-strain genomes for metagenomic binning, comparative biology and taxonomic classification.</title>
        <authorList>
            <person name="Goeker M."/>
        </authorList>
    </citation>
    <scope>NUCLEOTIDE SEQUENCE [LARGE SCALE GENOMIC DNA]</scope>
    <source>
        <strain evidence="2 3">DSM 19562</strain>
    </source>
</reference>
<organism evidence="2 3">
    <name type="scientific">Methylobacterium persicinum</name>
    <dbReference type="NCBI Taxonomy" id="374426"/>
    <lineage>
        <taxon>Bacteria</taxon>
        <taxon>Pseudomonadati</taxon>
        <taxon>Pseudomonadota</taxon>
        <taxon>Alphaproteobacteria</taxon>
        <taxon>Hyphomicrobiales</taxon>
        <taxon>Methylobacteriaceae</taxon>
        <taxon>Methylobacterium</taxon>
    </lineage>
</organism>
<dbReference type="SUPFAM" id="SSF52242">
    <property type="entry name" value="Cobalamin (vitamin B12)-binding domain"/>
    <property type="match status" value="1"/>
</dbReference>
<dbReference type="Proteomes" id="UP001236369">
    <property type="component" value="Unassembled WGS sequence"/>
</dbReference>